<accession>A0A7V8V0U5</accession>
<name>A0A7V8V0U5_9BACT</name>
<dbReference type="AlphaFoldDB" id="A0A7V8V0U5"/>
<keyword evidence="4" id="KW-1185">Reference proteome</keyword>
<feature type="chain" id="PRO_5030534293" evidence="1">
    <location>
        <begin position="26"/>
        <end position="564"/>
    </location>
</feature>
<reference evidence="3 4" key="1">
    <citation type="submission" date="2020-05" db="EMBL/GenBank/DDBJ databases">
        <title>Bremerella alba sp. nov., a novel planctomycete isolated from the surface of the macroalga Fucus spiralis.</title>
        <authorList>
            <person name="Godinho O."/>
            <person name="Botelho R."/>
            <person name="Albuquerque L."/>
            <person name="Wiegand S."/>
            <person name="Da Costa M.S."/>
            <person name="Lobo-Da-Cunha A."/>
            <person name="Jogler C."/>
            <person name="Lage O.M."/>
        </authorList>
    </citation>
    <scope>NUCLEOTIDE SEQUENCE [LARGE SCALE GENOMIC DNA]</scope>
    <source>
        <strain evidence="3 4">FF15</strain>
    </source>
</reference>
<dbReference type="SUPFAM" id="SSF51338">
    <property type="entry name" value="Composite domain of metallo-dependent hydrolases"/>
    <property type="match status" value="1"/>
</dbReference>
<evidence type="ECO:0000313" key="4">
    <source>
        <dbReference type="Proteomes" id="UP000551616"/>
    </source>
</evidence>
<evidence type="ECO:0000259" key="2">
    <source>
        <dbReference type="Pfam" id="PF07969"/>
    </source>
</evidence>
<proteinExistence type="predicted"/>
<dbReference type="RefSeq" id="WP_207394410.1">
    <property type="nucleotide sequence ID" value="NZ_JABRWO010000001.1"/>
</dbReference>
<keyword evidence="1" id="KW-0732">Signal</keyword>
<dbReference type="EC" id="3.5.1.91" evidence="3"/>
<dbReference type="InterPro" id="IPR032466">
    <property type="entry name" value="Metal_Hydrolase"/>
</dbReference>
<dbReference type="InterPro" id="IPR013108">
    <property type="entry name" value="Amidohydro_3"/>
</dbReference>
<dbReference type="Gene3D" id="3.10.310.70">
    <property type="match status" value="1"/>
</dbReference>
<dbReference type="GO" id="GO:0016810">
    <property type="term" value="F:hydrolase activity, acting on carbon-nitrogen (but not peptide) bonds"/>
    <property type="evidence" value="ECO:0007669"/>
    <property type="project" value="InterPro"/>
</dbReference>
<dbReference type="PANTHER" id="PTHR22642">
    <property type="entry name" value="IMIDAZOLONEPROPIONASE"/>
    <property type="match status" value="1"/>
</dbReference>
<evidence type="ECO:0000313" key="3">
    <source>
        <dbReference type="EMBL" id="MBA2112872.1"/>
    </source>
</evidence>
<gene>
    <name evidence="3" type="primary">nfdA</name>
    <name evidence="3" type="ORF">HOV93_00130</name>
</gene>
<comment type="caution">
    <text evidence="3">The sequence shown here is derived from an EMBL/GenBank/DDBJ whole genome shotgun (WGS) entry which is preliminary data.</text>
</comment>
<dbReference type="Proteomes" id="UP000551616">
    <property type="component" value="Unassembled WGS sequence"/>
</dbReference>
<dbReference type="CDD" id="cd01300">
    <property type="entry name" value="YtcJ_like"/>
    <property type="match status" value="1"/>
</dbReference>
<dbReference type="Pfam" id="PF07969">
    <property type="entry name" value="Amidohydro_3"/>
    <property type="match status" value="1"/>
</dbReference>
<evidence type="ECO:0000256" key="1">
    <source>
        <dbReference type="SAM" id="SignalP"/>
    </source>
</evidence>
<dbReference type="InterPro" id="IPR033932">
    <property type="entry name" value="YtcJ-like"/>
</dbReference>
<dbReference type="Gene3D" id="3.20.20.140">
    <property type="entry name" value="Metal-dependent hydrolases"/>
    <property type="match status" value="1"/>
</dbReference>
<dbReference type="SUPFAM" id="SSF51556">
    <property type="entry name" value="Metallo-dependent hydrolases"/>
    <property type="match status" value="1"/>
</dbReference>
<dbReference type="InterPro" id="IPR011059">
    <property type="entry name" value="Metal-dep_hydrolase_composite"/>
</dbReference>
<dbReference type="EMBL" id="JABRWO010000001">
    <property type="protein sequence ID" value="MBA2112872.1"/>
    <property type="molecule type" value="Genomic_DNA"/>
</dbReference>
<sequence>MSFVKYTTLAFFWLVLYSTSTISWAQEIADAIYFNGTVITLDEDDDVAQAMAIRGNKILAVGTNEEIQKLSAATTEMHDLQHKAILPGLYAAHDHFPGSGRVGITLVDLSSPPIGKIQTIDELISVLKEQASQVPAGTWIRGRGYDDTLMKEQRHPTRNDLDKVSKVHPIWIGHTSGHLGVANSKALEIAKVTRDTKVSKGSHIRKNPETGDPNGVLEECGGLITRHIPRNSDENELAAVKAAVEQYVSQGVTTTVIAHGGTRSVSLLKRAIAEDILSFRIVTMTSGGPYAKARAEVLDLDSPLLKAGAIKLMQDGSIQGYTGYLREPYYRSGEHRGLPFRSREELTQKVKTLHRAGFQIATHGNGDAAIDDILYAYEQAQKEFPRTDARHRIEHAQMMREDQIEKMHELGVSPSYFVGHVYYWGDRHRDIFLGPERGSRISPLATTLQKSVPFTVHDDTPVTPVDPLQLVWVAANRETSGGKVLGSQESIPVSAALRAVTIDAAWQNFEEDIKGSLVPGKLADFVIVDQDPLSLEPQQIRDVRVLQTVVGGKTVYSATTATTP</sequence>
<organism evidence="3 4">
    <name type="scientific">Bremerella alba</name>
    <dbReference type="NCBI Taxonomy" id="980252"/>
    <lineage>
        <taxon>Bacteria</taxon>
        <taxon>Pseudomonadati</taxon>
        <taxon>Planctomycetota</taxon>
        <taxon>Planctomycetia</taxon>
        <taxon>Pirellulales</taxon>
        <taxon>Pirellulaceae</taxon>
        <taxon>Bremerella</taxon>
    </lineage>
</organism>
<protein>
    <submittedName>
        <fullName evidence="3">N-substituted formamide deformylase</fullName>
        <ecNumber evidence="3">3.5.1.91</ecNumber>
    </submittedName>
</protein>
<keyword evidence="3" id="KW-0378">Hydrolase</keyword>
<dbReference type="Gene3D" id="2.30.40.10">
    <property type="entry name" value="Urease, subunit C, domain 1"/>
    <property type="match status" value="1"/>
</dbReference>
<feature type="signal peptide" evidence="1">
    <location>
        <begin position="1"/>
        <end position="25"/>
    </location>
</feature>
<dbReference type="PANTHER" id="PTHR22642:SF2">
    <property type="entry name" value="PROTEIN LONG AFTER FAR-RED 3"/>
    <property type="match status" value="1"/>
</dbReference>
<feature type="domain" description="Amidohydrolase 3" evidence="2">
    <location>
        <begin position="79"/>
        <end position="556"/>
    </location>
</feature>